<proteinExistence type="predicted"/>
<dbReference type="InterPro" id="IPR039246">
    <property type="entry name" value="Flagellar_FlgA"/>
</dbReference>
<accession>A0A101ER65</accession>
<keyword evidence="3" id="KW-0574">Periplasm</keyword>
<comment type="subcellular location">
    <subcellularLocation>
        <location evidence="1">Periplasm</location>
    </subcellularLocation>
</comment>
<sequence>MKVLLVLMVLISSFLFSETLTLKETLLASPGVLFLDDITIEKVESEKSLMILLPGLEYLVTRDLLRTKFPEYDFTGPESVRITVEGSSSLKNTVFEEIGKKAGTEDFEAFVVKTFGTLPEKFEPQTIRVTKISKNLFSVFLRFPETYVTLNMLLRKERNVVVLKRNINVGDVIKEEDVRLEKKNVFEIYGEPFFDVSEVVGKISRRYLKEGTVLTADMVKDPPDVVKGQVVPAYVDMGSIKVTTFVEVLENGYLGETVRAMNVESRKYVFGRVERGPVLRILEVVE</sequence>
<dbReference type="NCBIfam" id="TIGR03170">
    <property type="entry name" value="flgA_cterm"/>
    <property type="match status" value="1"/>
</dbReference>
<dbReference type="InterPro" id="IPR036732">
    <property type="entry name" value="AFP_Neu5c_C_sf"/>
</dbReference>
<keyword evidence="4" id="KW-0282">Flagellum</keyword>
<dbReference type="InterPro" id="IPR049335">
    <property type="entry name" value="FlgA-like_N"/>
</dbReference>
<dbReference type="CDD" id="cd11611">
    <property type="entry name" value="SAF"/>
    <property type="match status" value="1"/>
</dbReference>
<dbReference type="PANTHER" id="PTHR36307:SF1">
    <property type="entry name" value="FLAGELLA BASAL BODY P-RING FORMATION PROTEIN FLGA"/>
    <property type="match status" value="1"/>
</dbReference>
<evidence type="ECO:0000256" key="3">
    <source>
        <dbReference type="ARBA" id="ARBA00022764"/>
    </source>
</evidence>
<dbReference type="GO" id="GO:0044780">
    <property type="term" value="P:bacterial-type flagellum assembly"/>
    <property type="evidence" value="ECO:0007669"/>
    <property type="project" value="InterPro"/>
</dbReference>
<dbReference type="InterPro" id="IPR055165">
    <property type="entry name" value="FlgA_HD-like"/>
</dbReference>
<dbReference type="AlphaFoldDB" id="A0A101ER65"/>
<comment type="caution">
    <text evidence="4">The sequence shown here is derived from an EMBL/GenBank/DDBJ whole genome shotgun (WGS) entry which is preliminary data.</text>
</comment>
<gene>
    <name evidence="4" type="ORF">XD57_0726</name>
</gene>
<dbReference type="Gene3D" id="3.10.129.70">
    <property type="match status" value="1"/>
</dbReference>
<dbReference type="PANTHER" id="PTHR36307">
    <property type="entry name" value="FLAGELLA BASAL BODY P-RING FORMATION PROTEIN FLGA"/>
    <property type="match status" value="1"/>
</dbReference>
<dbReference type="RefSeq" id="WP_012311010.1">
    <property type="nucleotide sequence ID" value="NZ_DAITJQ010000001.1"/>
</dbReference>
<dbReference type="InterPro" id="IPR006190">
    <property type="entry name" value="SAF_AFP_Neu5Ac"/>
</dbReference>
<organism evidence="4 5">
    <name type="scientific">Thermotoga petrophila</name>
    <dbReference type="NCBI Taxonomy" id="93929"/>
    <lineage>
        <taxon>Bacteria</taxon>
        <taxon>Thermotogati</taxon>
        <taxon>Thermotogota</taxon>
        <taxon>Thermotogae</taxon>
        <taxon>Thermotogales</taxon>
        <taxon>Thermotogaceae</taxon>
        <taxon>Thermotoga</taxon>
    </lineage>
</organism>
<protein>
    <submittedName>
        <fullName evidence="4">Flagella basal body P-ring formation protein FlgA</fullName>
    </submittedName>
</protein>
<dbReference type="EMBL" id="LGFG01000044">
    <property type="protein sequence ID" value="KUK23177.1"/>
    <property type="molecule type" value="Genomic_DNA"/>
</dbReference>
<dbReference type="PATRIC" id="fig|93930.3.peg.1578"/>
<dbReference type="Proteomes" id="UP000058636">
    <property type="component" value="Unassembled WGS sequence"/>
</dbReference>
<dbReference type="SUPFAM" id="SSF51269">
    <property type="entry name" value="AFP III-like domain"/>
    <property type="match status" value="1"/>
</dbReference>
<dbReference type="Pfam" id="PF21610">
    <property type="entry name" value="FlgA_N"/>
    <property type="match status" value="1"/>
</dbReference>
<dbReference type="PROSITE" id="PS50844">
    <property type="entry name" value="AFP_LIKE"/>
    <property type="match status" value="1"/>
</dbReference>
<dbReference type="InterPro" id="IPR013974">
    <property type="entry name" value="SAF"/>
</dbReference>
<dbReference type="GO" id="GO:0042597">
    <property type="term" value="C:periplasmic space"/>
    <property type="evidence" value="ECO:0007669"/>
    <property type="project" value="UniProtKB-SubCell"/>
</dbReference>
<dbReference type="Gene3D" id="2.30.30.760">
    <property type="match status" value="1"/>
</dbReference>
<evidence type="ECO:0000256" key="2">
    <source>
        <dbReference type="ARBA" id="ARBA00022729"/>
    </source>
</evidence>
<evidence type="ECO:0000313" key="4">
    <source>
        <dbReference type="EMBL" id="KUK23177.1"/>
    </source>
</evidence>
<dbReference type="Pfam" id="PF22438">
    <property type="entry name" value="FlgA_HD-like"/>
    <property type="match status" value="1"/>
</dbReference>
<keyword evidence="4" id="KW-0966">Cell projection</keyword>
<keyword evidence="4" id="KW-0969">Cilium</keyword>
<dbReference type="SMART" id="SM00858">
    <property type="entry name" value="SAF"/>
    <property type="match status" value="1"/>
</dbReference>
<evidence type="ECO:0000313" key="5">
    <source>
        <dbReference type="Proteomes" id="UP000058636"/>
    </source>
</evidence>
<evidence type="ECO:0000256" key="1">
    <source>
        <dbReference type="ARBA" id="ARBA00004418"/>
    </source>
</evidence>
<name>A0A101ER65_9THEM</name>
<dbReference type="Pfam" id="PF13144">
    <property type="entry name" value="ChapFlgA"/>
    <property type="match status" value="1"/>
</dbReference>
<keyword evidence="2" id="KW-0732">Signal</keyword>
<dbReference type="InterPro" id="IPR017585">
    <property type="entry name" value="SAF_FlgA"/>
</dbReference>
<reference evidence="4 5" key="1">
    <citation type="journal article" date="2015" name="MBio">
        <title>Genome-Resolved Metagenomic Analysis Reveals Roles for Candidate Phyla and Other Microbial Community Members in Biogeochemical Transformations in Oil Reservoirs.</title>
        <authorList>
            <person name="Hu P."/>
            <person name="Tom L."/>
            <person name="Singh A."/>
            <person name="Thomas B.C."/>
            <person name="Baker B.J."/>
            <person name="Piceno Y.M."/>
            <person name="Andersen G.L."/>
            <person name="Banfield J.F."/>
        </authorList>
    </citation>
    <scope>NUCLEOTIDE SEQUENCE [LARGE SCALE GENOMIC DNA]</scope>
    <source>
        <strain evidence="4">46_26</strain>
    </source>
</reference>
<dbReference type="Gene3D" id="3.90.1210.10">
    <property type="entry name" value="Antifreeze-like/N-acetylneuraminic acid synthase C-terminal domain"/>
    <property type="match status" value="1"/>
</dbReference>